<dbReference type="AlphaFoldDB" id="A0A0F9LG65"/>
<dbReference type="EMBL" id="LAZR01006386">
    <property type="protein sequence ID" value="KKM92488.1"/>
    <property type="molecule type" value="Genomic_DNA"/>
</dbReference>
<sequence>MTEKEIDDWDDLKQSLAKVILSDIKENWKADNMLSTTRMKYEMGITMREMIEQGIKYLKELGEIHIMYNTQNKSDIILEKEIVDKIGYRIDQDQKK</sequence>
<accession>A0A0F9LG65</accession>
<protein>
    <submittedName>
        <fullName evidence="1">Uncharacterized protein</fullName>
    </submittedName>
</protein>
<proteinExistence type="predicted"/>
<name>A0A0F9LG65_9ZZZZ</name>
<evidence type="ECO:0000313" key="1">
    <source>
        <dbReference type="EMBL" id="KKM92488.1"/>
    </source>
</evidence>
<organism evidence="1">
    <name type="scientific">marine sediment metagenome</name>
    <dbReference type="NCBI Taxonomy" id="412755"/>
    <lineage>
        <taxon>unclassified sequences</taxon>
        <taxon>metagenomes</taxon>
        <taxon>ecological metagenomes</taxon>
    </lineage>
</organism>
<reference evidence="1" key="1">
    <citation type="journal article" date="2015" name="Nature">
        <title>Complex archaea that bridge the gap between prokaryotes and eukaryotes.</title>
        <authorList>
            <person name="Spang A."/>
            <person name="Saw J.H."/>
            <person name="Jorgensen S.L."/>
            <person name="Zaremba-Niedzwiedzka K."/>
            <person name="Martijn J."/>
            <person name="Lind A.E."/>
            <person name="van Eijk R."/>
            <person name="Schleper C."/>
            <person name="Guy L."/>
            <person name="Ettema T.J."/>
        </authorList>
    </citation>
    <scope>NUCLEOTIDE SEQUENCE</scope>
</reference>
<comment type="caution">
    <text evidence="1">The sequence shown here is derived from an EMBL/GenBank/DDBJ whole genome shotgun (WGS) entry which is preliminary data.</text>
</comment>
<gene>
    <name evidence="1" type="ORF">LCGC14_1217940</name>
</gene>